<dbReference type="PANTHER" id="PTHR48016">
    <property type="entry name" value="MAP KINASE KINASE KINASE SSK2-RELATED-RELATED"/>
    <property type="match status" value="1"/>
</dbReference>
<dbReference type="Gene3D" id="1.10.510.10">
    <property type="entry name" value="Transferase(Phosphotransferase) domain 1"/>
    <property type="match status" value="1"/>
</dbReference>
<dbReference type="Proteomes" id="UP001157006">
    <property type="component" value="Chromosome 6"/>
</dbReference>
<keyword evidence="4 9" id="KW-0547">Nucleotide-binding</keyword>
<feature type="region of interest" description="Disordered" evidence="10">
    <location>
        <begin position="754"/>
        <end position="775"/>
    </location>
</feature>
<feature type="compositionally biased region" description="Polar residues" evidence="10">
    <location>
        <begin position="327"/>
        <end position="343"/>
    </location>
</feature>
<evidence type="ECO:0000256" key="4">
    <source>
        <dbReference type="ARBA" id="ARBA00022741"/>
    </source>
</evidence>
<feature type="compositionally biased region" description="Basic residues" evidence="10">
    <location>
        <begin position="206"/>
        <end position="216"/>
    </location>
</feature>
<dbReference type="Pfam" id="PF00069">
    <property type="entry name" value="Pkinase"/>
    <property type="match status" value="1"/>
</dbReference>
<dbReference type="InterPro" id="IPR050538">
    <property type="entry name" value="MAP_kinase_kinase_kinase"/>
</dbReference>
<evidence type="ECO:0000313" key="12">
    <source>
        <dbReference type="EMBL" id="CAI8619445.1"/>
    </source>
</evidence>
<dbReference type="InterPro" id="IPR017441">
    <property type="entry name" value="Protein_kinase_ATP_BS"/>
</dbReference>
<organism evidence="12 13">
    <name type="scientific">Vicia faba</name>
    <name type="common">Broad bean</name>
    <name type="synonym">Faba vulgaris</name>
    <dbReference type="NCBI Taxonomy" id="3906"/>
    <lineage>
        <taxon>Eukaryota</taxon>
        <taxon>Viridiplantae</taxon>
        <taxon>Streptophyta</taxon>
        <taxon>Embryophyta</taxon>
        <taxon>Tracheophyta</taxon>
        <taxon>Spermatophyta</taxon>
        <taxon>Magnoliopsida</taxon>
        <taxon>eudicotyledons</taxon>
        <taxon>Gunneridae</taxon>
        <taxon>Pentapetalae</taxon>
        <taxon>rosids</taxon>
        <taxon>fabids</taxon>
        <taxon>Fabales</taxon>
        <taxon>Fabaceae</taxon>
        <taxon>Papilionoideae</taxon>
        <taxon>50 kb inversion clade</taxon>
        <taxon>NPAAA clade</taxon>
        <taxon>Hologalegina</taxon>
        <taxon>IRL clade</taxon>
        <taxon>Fabeae</taxon>
        <taxon>Vicia</taxon>
    </lineage>
</organism>
<dbReference type="InterPro" id="IPR000719">
    <property type="entry name" value="Prot_kinase_dom"/>
</dbReference>
<dbReference type="GO" id="GO:0010229">
    <property type="term" value="P:inflorescence development"/>
    <property type="evidence" value="ECO:0007669"/>
    <property type="project" value="EnsemblPlants"/>
</dbReference>
<dbReference type="GO" id="GO:0005886">
    <property type="term" value="C:plasma membrane"/>
    <property type="evidence" value="ECO:0007669"/>
    <property type="project" value="EnsemblPlants"/>
</dbReference>
<feature type="compositionally biased region" description="Polar residues" evidence="10">
    <location>
        <begin position="758"/>
        <end position="775"/>
    </location>
</feature>
<feature type="region of interest" description="Disordered" evidence="10">
    <location>
        <begin position="1"/>
        <end position="24"/>
    </location>
</feature>
<feature type="compositionally biased region" description="Polar residues" evidence="10">
    <location>
        <begin position="188"/>
        <end position="200"/>
    </location>
</feature>
<gene>
    <name evidence="12" type="ORF">VFH_VI170880</name>
</gene>
<evidence type="ECO:0000256" key="9">
    <source>
        <dbReference type="PROSITE-ProRule" id="PRU10141"/>
    </source>
</evidence>
<feature type="compositionally biased region" description="Low complexity" evidence="10">
    <location>
        <begin position="391"/>
        <end position="403"/>
    </location>
</feature>
<dbReference type="SMART" id="SM00220">
    <property type="entry name" value="S_TKc"/>
    <property type="match status" value="1"/>
</dbReference>
<dbReference type="GO" id="GO:0005524">
    <property type="term" value="F:ATP binding"/>
    <property type="evidence" value="ECO:0007669"/>
    <property type="project" value="UniProtKB-UniRule"/>
</dbReference>
<keyword evidence="6 9" id="KW-0067">ATP-binding</keyword>
<dbReference type="CDD" id="cd06632">
    <property type="entry name" value="STKc_MEKK1_plant"/>
    <property type="match status" value="1"/>
</dbReference>
<dbReference type="EC" id="2.7.11.25" evidence="2"/>
<evidence type="ECO:0000256" key="7">
    <source>
        <dbReference type="ARBA" id="ARBA00047559"/>
    </source>
</evidence>
<dbReference type="PROSITE" id="PS50011">
    <property type="entry name" value="PROTEIN_KINASE_DOM"/>
    <property type="match status" value="1"/>
</dbReference>
<feature type="region of interest" description="Disordered" evidence="10">
    <location>
        <begin position="947"/>
        <end position="997"/>
    </location>
</feature>
<feature type="domain" description="Protein kinase" evidence="11">
    <location>
        <begin position="413"/>
        <end position="669"/>
    </location>
</feature>
<reference evidence="12 13" key="1">
    <citation type="submission" date="2023-01" db="EMBL/GenBank/DDBJ databases">
        <authorList>
            <person name="Kreplak J."/>
        </authorList>
    </citation>
    <scope>NUCLEOTIDE SEQUENCE [LARGE SCALE GENOMIC DNA]</scope>
</reference>
<evidence type="ECO:0000256" key="1">
    <source>
        <dbReference type="ARBA" id="ARBA00006529"/>
    </source>
</evidence>
<protein>
    <recommendedName>
        <fullName evidence="2">mitogen-activated protein kinase kinase kinase</fullName>
        <ecNumber evidence="2">2.7.11.25</ecNumber>
    </recommendedName>
</protein>
<dbReference type="InterPro" id="IPR011009">
    <property type="entry name" value="Kinase-like_dom_sf"/>
</dbReference>
<feature type="region of interest" description="Disordered" evidence="10">
    <location>
        <begin position="321"/>
        <end position="417"/>
    </location>
</feature>
<evidence type="ECO:0000313" key="13">
    <source>
        <dbReference type="Proteomes" id="UP001157006"/>
    </source>
</evidence>
<keyword evidence="13" id="KW-1185">Reference proteome</keyword>
<feature type="compositionally biased region" description="Low complexity" evidence="10">
    <location>
        <begin position="61"/>
        <end position="77"/>
    </location>
</feature>
<accession>A0AAV1BA96</accession>
<sequence>MAPWWGKSSSKEVKKKKKTNRESIFDMIQRKLKNVSEVKSNYKSGGSRRNRDCSISKKGSRSFGPSTRSSSSSPTVSRCLSFADHHYSRPYSVPGSPIHTVINASSGIILTSKLERATEDPTSRPSIYFPLPEPGYLTMKIETEPPLTDAEGDLVTASVSCDSSIDSGDSSDSHLVSPLASDCENRNRATINTSKSMANKDQSRRASSKPGHKLRNNKPLSSSPKGVPLHLQIGRAGGFCSAPDSSMSSPRSPMRALGPEQMRAFGSEQILNSGLWTGKPYPDIASGHCYSPVSGHNSSNNSVGGDPSAFRAPNKCSAECSPIPSPRLTSPGPNSRIQSSNVSPLHPKAGGAAAELPTRRPDVNKQQSHRLPLPPIKVTKPCPFSPTYSVSSTPSAPRSPARPENSTSPGSRWTKGHLLGRGTFGHVYLGFSRESGEMCAMKEVTLFSDDPKSRECAQQLTQEIALLSQLRHPNIVQYYGSETVDDRLYIYLEYVSGGSIYKLLQEYGQLGEIAIRNYTRQILSGLAYLHAKNTVHRDIKGANILVDPNGHIKLADFGMAKHISGQSLAFSFKGSPYWMAPEVIRNSGGCNLAVDIWSLGCTVLEMATTKPPWSQYEGVAAMFKIGNSRELPKIPDHLSEEGKSFVRLCLQRDPLDRPSAGQLLEHPFVKSAFLERQFLTADPSDSVINAMRSLAIGSPKHTVCLDSEEVAGIRGIPPARNFRTGYESSYAHKGRIVSCPVSPSDVLRVPPRYMNPNGRISPSPTPNPHTASGPSTPQICRCTPQICRCETNPYYQSKQPIFPHEALGIIIQKSPTGNQSNGRTACQCECSKHGQLQRNTKPTIQSSGGAACQCQCSKHGQLQRNSKPTIQSSGGAACQCQCSKHGQLQRNTKPTIQSSGGADCQCLCSNCQCLCSKHGQIQRNTQPRQQPCCRRDIISPENNALANHSRRAVEGGVPRESHNGRSSNCVPRQQRVRDNARPNRKSSAPVVGRTNGL</sequence>
<dbReference type="SUPFAM" id="SSF56112">
    <property type="entry name" value="Protein kinase-like (PK-like)"/>
    <property type="match status" value="1"/>
</dbReference>
<evidence type="ECO:0000256" key="6">
    <source>
        <dbReference type="ARBA" id="ARBA00022840"/>
    </source>
</evidence>
<keyword evidence="5" id="KW-0418">Kinase</keyword>
<evidence type="ECO:0000259" key="11">
    <source>
        <dbReference type="PROSITE" id="PS50011"/>
    </source>
</evidence>
<feature type="compositionally biased region" description="Low complexity" evidence="10">
    <location>
        <begin position="161"/>
        <end position="170"/>
    </location>
</feature>
<dbReference type="PROSITE" id="PS00107">
    <property type="entry name" value="PROTEIN_KINASE_ATP"/>
    <property type="match status" value="1"/>
</dbReference>
<feature type="region of interest" description="Disordered" evidence="10">
    <location>
        <begin position="161"/>
        <end position="228"/>
    </location>
</feature>
<dbReference type="AlphaFoldDB" id="A0AAV1BA96"/>
<keyword evidence="3" id="KW-0808">Transferase</keyword>
<evidence type="ECO:0000256" key="2">
    <source>
        <dbReference type="ARBA" id="ARBA00012406"/>
    </source>
</evidence>
<feature type="region of interest" description="Disordered" evidence="10">
    <location>
        <begin position="36"/>
        <end position="77"/>
    </location>
</feature>
<dbReference type="GO" id="GO:0010103">
    <property type="term" value="P:stomatal complex morphogenesis"/>
    <property type="evidence" value="ECO:0007669"/>
    <property type="project" value="EnsemblPlants"/>
</dbReference>
<comment type="catalytic activity">
    <reaction evidence="7">
        <text>L-threonyl-[protein] + ATP = O-phospho-L-threonyl-[protein] + ADP + H(+)</text>
        <dbReference type="Rhea" id="RHEA:46608"/>
        <dbReference type="Rhea" id="RHEA-COMP:11060"/>
        <dbReference type="Rhea" id="RHEA-COMP:11605"/>
        <dbReference type="ChEBI" id="CHEBI:15378"/>
        <dbReference type="ChEBI" id="CHEBI:30013"/>
        <dbReference type="ChEBI" id="CHEBI:30616"/>
        <dbReference type="ChEBI" id="CHEBI:61977"/>
        <dbReference type="ChEBI" id="CHEBI:456216"/>
        <dbReference type="EC" id="2.7.11.25"/>
    </reaction>
</comment>
<feature type="compositionally biased region" description="Basic and acidic residues" evidence="10">
    <location>
        <begin position="951"/>
        <end position="963"/>
    </location>
</feature>
<evidence type="ECO:0000256" key="5">
    <source>
        <dbReference type="ARBA" id="ARBA00022777"/>
    </source>
</evidence>
<comment type="similarity">
    <text evidence="1">Belongs to the protein kinase superfamily. STE Ser/Thr protein kinase family. MAP kinase kinase kinase subfamily.</text>
</comment>
<dbReference type="EMBL" id="OX451741">
    <property type="protein sequence ID" value="CAI8619445.1"/>
    <property type="molecule type" value="Genomic_DNA"/>
</dbReference>
<evidence type="ECO:0000256" key="3">
    <source>
        <dbReference type="ARBA" id="ARBA00022679"/>
    </source>
</evidence>
<proteinExistence type="inferred from homology"/>
<dbReference type="GO" id="GO:0005938">
    <property type="term" value="C:cell cortex"/>
    <property type="evidence" value="ECO:0007669"/>
    <property type="project" value="EnsemblPlants"/>
</dbReference>
<comment type="catalytic activity">
    <reaction evidence="8">
        <text>L-seryl-[protein] + ATP = O-phospho-L-seryl-[protein] + ADP + H(+)</text>
        <dbReference type="Rhea" id="RHEA:17989"/>
        <dbReference type="Rhea" id="RHEA-COMP:9863"/>
        <dbReference type="Rhea" id="RHEA-COMP:11604"/>
        <dbReference type="ChEBI" id="CHEBI:15378"/>
        <dbReference type="ChEBI" id="CHEBI:29999"/>
        <dbReference type="ChEBI" id="CHEBI:30616"/>
        <dbReference type="ChEBI" id="CHEBI:83421"/>
        <dbReference type="ChEBI" id="CHEBI:456216"/>
        <dbReference type="EC" id="2.7.11.25"/>
    </reaction>
</comment>
<feature type="binding site" evidence="9">
    <location>
        <position position="442"/>
    </location>
    <ligand>
        <name>ATP</name>
        <dbReference type="ChEBI" id="CHEBI:30616"/>
    </ligand>
</feature>
<dbReference type="FunFam" id="1.10.510.10:FF:000186">
    <property type="entry name" value="Mitogen-activated protein kinase kinase kinase"/>
    <property type="match status" value="1"/>
</dbReference>
<name>A0AAV1BA96_VICFA</name>
<evidence type="ECO:0000256" key="10">
    <source>
        <dbReference type="SAM" id="MobiDB-lite"/>
    </source>
</evidence>
<dbReference type="GO" id="GO:0004709">
    <property type="term" value="F:MAP kinase kinase kinase activity"/>
    <property type="evidence" value="ECO:0007669"/>
    <property type="project" value="UniProtKB-EC"/>
</dbReference>
<dbReference type="GO" id="GO:0010098">
    <property type="term" value="P:suspensor development"/>
    <property type="evidence" value="ECO:0007669"/>
    <property type="project" value="EnsemblPlants"/>
</dbReference>
<evidence type="ECO:0000256" key="8">
    <source>
        <dbReference type="ARBA" id="ARBA00048329"/>
    </source>
</evidence>
<dbReference type="PANTHER" id="PTHR48016:SF17">
    <property type="entry name" value="MITOGEN-ACTIVATED PROTEIN KINASE KINASE KINASE YODA"/>
    <property type="match status" value="1"/>
</dbReference>